<dbReference type="InterPro" id="IPR001867">
    <property type="entry name" value="OmpR/PhoB-type_DNA-bd"/>
</dbReference>
<keyword evidence="1 6" id="KW-0597">Phosphoprotein</keyword>
<dbReference type="Proteomes" id="UP000386847">
    <property type="component" value="Chromosome"/>
</dbReference>
<keyword evidence="4 7" id="KW-0238">DNA-binding</keyword>
<evidence type="ECO:0000259" key="8">
    <source>
        <dbReference type="PROSITE" id="PS50110"/>
    </source>
</evidence>
<dbReference type="InterPro" id="IPR011006">
    <property type="entry name" value="CheY-like_superfamily"/>
</dbReference>
<accession>A0A5Q2FFF3</accession>
<dbReference type="RefSeq" id="WP_153572373.1">
    <property type="nucleotide sequence ID" value="NZ_CP045725.1"/>
</dbReference>
<dbReference type="KEGG" id="rain:Rai3103_09325"/>
<feature type="domain" description="Response regulatory" evidence="8">
    <location>
        <begin position="2"/>
        <end position="116"/>
    </location>
</feature>
<organism evidence="10 11">
    <name type="scientific">Raineyella fluvialis</name>
    <dbReference type="NCBI Taxonomy" id="2662261"/>
    <lineage>
        <taxon>Bacteria</taxon>
        <taxon>Bacillati</taxon>
        <taxon>Actinomycetota</taxon>
        <taxon>Actinomycetes</taxon>
        <taxon>Propionibacteriales</taxon>
        <taxon>Propionibacteriaceae</taxon>
        <taxon>Raineyella</taxon>
    </lineage>
</organism>
<dbReference type="PANTHER" id="PTHR48111">
    <property type="entry name" value="REGULATOR OF RPOS"/>
    <property type="match status" value="1"/>
</dbReference>
<evidence type="ECO:0000313" key="10">
    <source>
        <dbReference type="EMBL" id="QGF23843.1"/>
    </source>
</evidence>
<dbReference type="Gene3D" id="1.10.10.10">
    <property type="entry name" value="Winged helix-like DNA-binding domain superfamily/Winged helix DNA-binding domain"/>
    <property type="match status" value="1"/>
</dbReference>
<keyword evidence="11" id="KW-1185">Reference proteome</keyword>
<keyword evidence="3" id="KW-0805">Transcription regulation</keyword>
<evidence type="ECO:0000256" key="6">
    <source>
        <dbReference type="PROSITE-ProRule" id="PRU00169"/>
    </source>
</evidence>
<dbReference type="Pfam" id="PF00486">
    <property type="entry name" value="Trans_reg_C"/>
    <property type="match status" value="1"/>
</dbReference>
<dbReference type="Gene3D" id="6.10.250.690">
    <property type="match status" value="1"/>
</dbReference>
<dbReference type="SUPFAM" id="SSF52172">
    <property type="entry name" value="CheY-like"/>
    <property type="match status" value="1"/>
</dbReference>
<dbReference type="SMART" id="SM00862">
    <property type="entry name" value="Trans_reg_C"/>
    <property type="match status" value="1"/>
</dbReference>
<dbReference type="EMBL" id="CP045725">
    <property type="protein sequence ID" value="QGF23843.1"/>
    <property type="molecule type" value="Genomic_DNA"/>
</dbReference>
<feature type="DNA-binding region" description="OmpR/PhoB-type" evidence="7">
    <location>
        <begin position="124"/>
        <end position="222"/>
    </location>
</feature>
<dbReference type="AlphaFoldDB" id="A0A5Q2FFF3"/>
<dbReference type="GO" id="GO:0032993">
    <property type="term" value="C:protein-DNA complex"/>
    <property type="evidence" value="ECO:0007669"/>
    <property type="project" value="TreeGrafter"/>
</dbReference>
<proteinExistence type="predicted"/>
<dbReference type="Gene3D" id="3.40.50.2300">
    <property type="match status" value="1"/>
</dbReference>
<evidence type="ECO:0000256" key="7">
    <source>
        <dbReference type="PROSITE-ProRule" id="PRU01091"/>
    </source>
</evidence>
<dbReference type="GO" id="GO:0006355">
    <property type="term" value="P:regulation of DNA-templated transcription"/>
    <property type="evidence" value="ECO:0007669"/>
    <property type="project" value="InterPro"/>
</dbReference>
<sequence length="222" mass="24350">MRVLLVEDDRSLAELVQRGLAPDGFGVDVARTGPEGLWAATEEPYDAVVLDIMLPGLNGYDVLKGIRKAEIWVPVIMLTAKDGDLDQVDAFDLGADDYLTKPFSLAVLSARLRALIRRGAPPRPSVLVVGDLALDPSSGRVSRNGTDIRLTAKEFALLEYLMRRAGDVVSKADLLDHVWDAAFDGDLNIVEVYIGYLRRKIDEPFGVRSIETLRGRGYRLGG</sequence>
<keyword evidence="5" id="KW-0804">Transcription</keyword>
<feature type="domain" description="OmpR/PhoB-type" evidence="9">
    <location>
        <begin position="124"/>
        <end position="222"/>
    </location>
</feature>
<reference evidence="10 11" key="1">
    <citation type="submission" date="2019-10" db="EMBL/GenBank/DDBJ databases">
        <title>Genomic analysis of Raineyella sp. CBA3103.</title>
        <authorList>
            <person name="Roh S.W."/>
        </authorList>
    </citation>
    <scope>NUCLEOTIDE SEQUENCE [LARGE SCALE GENOMIC DNA]</scope>
    <source>
        <strain evidence="10 11">CBA3103</strain>
    </source>
</reference>
<evidence type="ECO:0000256" key="2">
    <source>
        <dbReference type="ARBA" id="ARBA00023012"/>
    </source>
</evidence>
<dbReference type="PROSITE" id="PS50110">
    <property type="entry name" value="RESPONSE_REGULATORY"/>
    <property type="match status" value="1"/>
</dbReference>
<evidence type="ECO:0000256" key="5">
    <source>
        <dbReference type="ARBA" id="ARBA00023163"/>
    </source>
</evidence>
<evidence type="ECO:0000256" key="1">
    <source>
        <dbReference type="ARBA" id="ARBA00022553"/>
    </source>
</evidence>
<feature type="modified residue" description="4-aspartylphosphate" evidence="6">
    <location>
        <position position="51"/>
    </location>
</feature>
<dbReference type="SMART" id="SM00448">
    <property type="entry name" value="REC"/>
    <property type="match status" value="1"/>
</dbReference>
<dbReference type="FunFam" id="3.40.50.2300:FF:000001">
    <property type="entry name" value="DNA-binding response regulator PhoB"/>
    <property type="match status" value="1"/>
</dbReference>
<name>A0A5Q2FFF3_9ACTN</name>
<dbReference type="GO" id="GO:0000976">
    <property type="term" value="F:transcription cis-regulatory region binding"/>
    <property type="evidence" value="ECO:0007669"/>
    <property type="project" value="TreeGrafter"/>
</dbReference>
<evidence type="ECO:0000313" key="11">
    <source>
        <dbReference type="Proteomes" id="UP000386847"/>
    </source>
</evidence>
<dbReference type="GO" id="GO:0005829">
    <property type="term" value="C:cytosol"/>
    <property type="evidence" value="ECO:0007669"/>
    <property type="project" value="TreeGrafter"/>
</dbReference>
<gene>
    <name evidence="10" type="ORF">Rai3103_09325</name>
</gene>
<dbReference type="InterPro" id="IPR001789">
    <property type="entry name" value="Sig_transdc_resp-reg_receiver"/>
</dbReference>
<keyword evidence="2" id="KW-0902">Two-component regulatory system</keyword>
<evidence type="ECO:0000256" key="3">
    <source>
        <dbReference type="ARBA" id="ARBA00023015"/>
    </source>
</evidence>
<dbReference type="PANTHER" id="PTHR48111:SF28">
    <property type="entry name" value="TRANSCRIPTIONAL REGULATORY PROTEIN TCRX-RELATED"/>
    <property type="match status" value="1"/>
</dbReference>
<dbReference type="PROSITE" id="PS51755">
    <property type="entry name" value="OMPR_PHOB"/>
    <property type="match status" value="1"/>
</dbReference>
<dbReference type="CDD" id="cd00383">
    <property type="entry name" value="trans_reg_C"/>
    <property type="match status" value="1"/>
</dbReference>
<dbReference type="Pfam" id="PF00072">
    <property type="entry name" value="Response_reg"/>
    <property type="match status" value="1"/>
</dbReference>
<dbReference type="FunFam" id="1.10.10.10:FF:000005">
    <property type="entry name" value="Two-component system response regulator"/>
    <property type="match status" value="1"/>
</dbReference>
<dbReference type="InterPro" id="IPR036388">
    <property type="entry name" value="WH-like_DNA-bd_sf"/>
</dbReference>
<dbReference type="InterPro" id="IPR039420">
    <property type="entry name" value="WalR-like"/>
</dbReference>
<dbReference type="GO" id="GO:0000156">
    <property type="term" value="F:phosphorelay response regulator activity"/>
    <property type="evidence" value="ECO:0007669"/>
    <property type="project" value="TreeGrafter"/>
</dbReference>
<evidence type="ECO:0000259" key="9">
    <source>
        <dbReference type="PROSITE" id="PS51755"/>
    </source>
</evidence>
<evidence type="ECO:0000256" key="4">
    <source>
        <dbReference type="ARBA" id="ARBA00023125"/>
    </source>
</evidence>
<protein>
    <submittedName>
        <fullName evidence="10">Response regulator</fullName>
    </submittedName>
</protein>